<sequence length="81" mass="9189">MSDSQKHRQPISSTYASKAIHYASLNSQLETLQQNVEELQRKLQVTTQQAPSFQKMGILHTSMFMSATKVINNRPQPKVDS</sequence>
<keyword evidence="3" id="KW-1185">Reference proteome</keyword>
<gene>
    <name evidence="2" type="ORF">INT43_006507</name>
</gene>
<dbReference type="GO" id="GO:0008608">
    <property type="term" value="P:attachment of spindle microtubules to kinetochore"/>
    <property type="evidence" value="ECO:0007669"/>
    <property type="project" value="InterPro"/>
</dbReference>
<feature type="coiled-coil region" evidence="1">
    <location>
        <begin position="22"/>
        <end position="49"/>
    </location>
</feature>
<dbReference type="InterPro" id="IPR013183">
    <property type="entry name" value="Hsk3-like"/>
</dbReference>
<proteinExistence type="predicted"/>
<dbReference type="GO" id="GO:0051010">
    <property type="term" value="F:microtubule plus-end binding"/>
    <property type="evidence" value="ECO:0007669"/>
    <property type="project" value="TreeGrafter"/>
</dbReference>
<name>A0A8H7UF66_MORIS</name>
<keyword evidence="1" id="KW-0175">Coiled coil</keyword>
<dbReference type="GO" id="GO:0042729">
    <property type="term" value="C:DASH complex"/>
    <property type="evidence" value="ECO:0007669"/>
    <property type="project" value="TreeGrafter"/>
</dbReference>
<comment type="caution">
    <text evidence="2">The sequence shown here is derived from an EMBL/GenBank/DDBJ whole genome shotgun (WGS) entry which is preliminary data.</text>
</comment>
<dbReference type="PANTHER" id="PTHR28289">
    <property type="entry name" value="DASH COMPLEX SUBUNIT HSK3"/>
    <property type="match status" value="1"/>
</dbReference>
<protein>
    <submittedName>
        <fullName evidence="2">Uncharacterized protein</fullName>
    </submittedName>
</protein>
<dbReference type="EMBL" id="JAEPQZ010000003">
    <property type="protein sequence ID" value="KAG2183501.1"/>
    <property type="molecule type" value="Genomic_DNA"/>
</dbReference>
<evidence type="ECO:0000313" key="3">
    <source>
        <dbReference type="Proteomes" id="UP000654370"/>
    </source>
</evidence>
<dbReference type="OrthoDB" id="3358869at2759"/>
<accession>A0A8H7UF66</accession>
<dbReference type="AlphaFoldDB" id="A0A8H7UF66"/>
<organism evidence="2 3">
    <name type="scientific">Mortierella isabellina</name>
    <name type="common">Filamentous fungus</name>
    <name type="synonym">Umbelopsis isabellina</name>
    <dbReference type="NCBI Taxonomy" id="91625"/>
    <lineage>
        <taxon>Eukaryota</taxon>
        <taxon>Fungi</taxon>
        <taxon>Fungi incertae sedis</taxon>
        <taxon>Mucoromycota</taxon>
        <taxon>Mucoromycotina</taxon>
        <taxon>Umbelopsidomycetes</taxon>
        <taxon>Umbelopsidales</taxon>
        <taxon>Umbelopsidaceae</taxon>
        <taxon>Umbelopsis</taxon>
    </lineage>
</organism>
<dbReference type="Proteomes" id="UP000654370">
    <property type="component" value="Unassembled WGS sequence"/>
</dbReference>
<dbReference type="PANTHER" id="PTHR28289:SF1">
    <property type="entry name" value="DASH COMPLEX SUBUNIT HSK3"/>
    <property type="match status" value="1"/>
</dbReference>
<reference evidence="2" key="1">
    <citation type="submission" date="2020-12" db="EMBL/GenBank/DDBJ databases">
        <title>Metabolic potential, ecology and presence of endohyphal bacteria is reflected in genomic diversity of Mucoromycotina.</title>
        <authorList>
            <person name="Muszewska A."/>
            <person name="Okrasinska A."/>
            <person name="Steczkiewicz K."/>
            <person name="Drgas O."/>
            <person name="Orlowska M."/>
            <person name="Perlinska-Lenart U."/>
            <person name="Aleksandrzak-Piekarczyk T."/>
            <person name="Szatraj K."/>
            <person name="Zielenkiewicz U."/>
            <person name="Pilsyk S."/>
            <person name="Malc E."/>
            <person name="Mieczkowski P."/>
            <person name="Kruszewska J.S."/>
            <person name="Biernat P."/>
            <person name="Pawlowska J."/>
        </authorList>
    </citation>
    <scope>NUCLEOTIDE SEQUENCE</scope>
    <source>
        <strain evidence="2">WA0000067209</strain>
    </source>
</reference>
<evidence type="ECO:0000313" key="2">
    <source>
        <dbReference type="EMBL" id="KAG2183501.1"/>
    </source>
</evidence>
<dbReference type="InterPro" id="IPR042332">
    <property type="entry name" value="Hsk3"/>
</dbReference>
<evidence type="ECO:0000256" key="1">
    <source>
        <dbReference type="SAM" id="Coils"/>
    </source>
</evidence>
<dbReference type="Pfam" id="PF08227">
    <property type="entry name" value="DASH_Hsk3"/>
    <property type="match status" value="1"/>
</dbReference>